<accession>A0A2N0VJA9</accession>
<feature type="domain" description="HTH cro/C1-type" evidence="1">
    <location>
        <begin position="43"/>
        <end position="97"/>
    </location>
</feature>
<dbReference type="AlphaFoldDB" id="A0A2N0VJA9"/>
<organism evidence="2 3">
    <name type="scientific">Rhodohalobacter barkolensis</name>
    <dbReference type="NCBI Taxonomy" id="2053187"/>
    <lineage>
        <taxon>Bacteria</taxon>
        <taxon>Pseudomonadati</taxon>
        <taxon>Balneolota</taxon>
        <taxon>Balneolia</taxon>
        <taxon>Balneolales</taxon>
        <taxon>Balneolaceae</taxon>
        <taxon>Rhodohalobacter</taxon>
    </lineage>
</organism>
<dbReference type="OrthoDB" id="337567at2"/>
<sequence length="108" mass="12040">MEKKKQKKLEEKGYRVGSAADFLELTPEEEAYIDIRLDISNLVKTQRAKRGWTQEQLARAIGSSQSRIAKLEGGDPGISLDLMIKALLRLGTSKKQIGKLLEGELELA</sequence>
<dbReference type="EMBL" id="PISP01000001">
    <property type="protein sequence ID" value="PKD44281.1"/>
    <property type="molecule type" value="Genomic_DNA"/>
</dbReference>
<dbReference type="InterPro" id="IPR010982">
    <property type="entry name" value="Lambda_DNA-bd_dom_sf"/>
</dbReference>
<evidence type="ECO:0000259" key="1">
    <source>
        <dbReference type="PROSITE" id="PS50943"/>
    </source>
</evidence>
<dbReference type="InterPro" id="IPR001387">
    <property type="entry name" value="Cro/C1-type_HTH"/>
</dbReference>
<protein>
    <submittedName>
        <fullName evidence="2">Transcriptional regulator</fullName>
    </submittedName>
</protein>
<dbReference type="SMART" id="SM00530">
    <property type="entry name" value="HTH_XRE"/>
    <property type="match status" value="1"/>
</dbReference>
<dbReference type="PROSITE" id="PS50943">
    <property type="entry name" value="HTH_CROC1"/>
    <property type="match status" value="1"/>
</dbReference>
<dbReference type="CDD" id="cd00093">
    <property type="entry name" value="HTH_XRE"/>
    <property type="match status" value="1"/>
</dbReference>
<proteinExistence type="predicted"/>
<dbReference type="RefSeq" id="WP_101071571.1">
    <property type="nucleotide sequence ID" value="NZ_PISP01000001.1"/>
</dbReference>
<dbReference type="Proteomes" id="UP000233398">
    <property type="component" value="Unassembled WGS sequence"/>
</dbReference>
<name>A0A2N0VJA9_9BACT</name>
<keyword evidence="3" id="KW-1185">Reference proteome</keyword>
<dbReference type="GO" id="GO:0003677">
    <property type="term" value="F:DNA binding"/>
    <property type="evidence" value="ECO:0007669"/>
    <property type="project" value="InterPro"/>
</dbReference>
<comment type="caution">
    <text evidence="2">The sequence shown here is derived from an EMBL/GenBank/DDBJ whole genome shotgun (WGS) entry which is preliminary data.</text>
</comment>
<reference evidence="2 3" key="1">
    <citation type="submission" date="2017-11" db="EMBL/GenBank/DDBJ databases">
        <title>Rhodohalobacter 15182 sp. nov., isolated from a salt lake.</title>
        <authorList>
            <person name="Han S."/>
        </authorList>
    </citation>
    <scope>NUCLEOTIDE SEQUENCE [LARGE SCALE GENOMIC DNA]</scope>
    <source>
        <strain evidence="2 3">15182</strain>
    </source>
</reference>
<dbReference type="Gene3D" id="1.10.260.40">
    <property type="entry name" value="lambda repressor-like DNA-binding domains"/>
    <property type="match status" value="1"/>
</dbReference>
<dbReference type="Pfam" id="PF01381">
    <property type="entry name" value="HTH_3"/>
    <property type="match status" value="1"/>
</dbReference>
<evidence type="ECO:0000313" key="3">
    <source>
        <dbReference type="Proteomes" id="UP000233398"/>
    </source>
</evidence>
<gene>
    <name evidence="2" type="ORF">CWD77_02095</name>
</gene>
<dbReference type="SUPFAM" id="SSF47413">
    <property type="entry name" value="lambda repressor-like DNA-binding domains"/>
    <property type="match status" value="1"/>
</dbReference>
<evidence type="ECO:0000313" key="2">
    <source>
        <dbReference type="EMBL" id="PKD44281.1"/>
    </source>
</evidence>